<keyword evidence="4" id="KW-1185">Reference proteome</keyword>
<feature type="region of interest" description="Disordered" evidence="1">
    <location>
        <begin position="140"/>
        <end position="159"/>
    </location>
</feature>
<dbReference type="Proteomes" id="UP000784294">
    <property type="component" value="Unassembled WGS sequence"/>
</dbReference>
<organism evidence="3 4">
    <name type="scientific">Protopolystoma xenopodis</name>
    <dbReference type="NCBI Taxonomy" id="117903"/>
    <lineage>
        <taxon>Eukaryota</taxon>
        <taxon>Metazoa</taxon>
        <taxon>Spiralia</taxon>
        <taxon>Lophotrochozoa</taxon>
        <taxon>Platyhelminthes</taxon>
        <taxon>Monogenea</taxon>
        <taxon>Polyopisthocotylea</taxon>
        <taxon>Polystomatidea</taxon>
        <taxon>Polystomatidae</taxon>
        <taxon>Protopolystoma</taxon>
    </lineage>
</organism>
<keyword evidence="2" id="KW-0812">Transmembrane</keyword>
<evidence type="ECO:0000256" key="2">
    <source>
        <dbReference type="SAM" id="Phobius"/>
    </source>
</evidence>
<accession>A0A448XDZ8</accession>
<reference evidence="3" key="1">
    <citation type="submission" date="2018-11" db="EMBL/GenBank/DDBJ databases">
        <authorList>
            <consortium name="Pathogen Informatics"/>
        </authorList>
    </citation>
    <scope>NUCLEOTIDE SEQUENCE</scope>
</reference>
<proteinExistence type="predicted"/>
<feature type="transmembrane region" description="Helical" evidence="2">
    <location>
        <begin position="181"/>
        <end position="211"/>
    </location>
</feature>
<sequence length="271" mass="29562">MPMSPRRRVGLASIAIPMPRRHDACLISPAKSCNGDDLGRPLLRLRLQSRRGIATAEIATFAFCLEQMLSTGLLQPDQPPRNAAAMTASQLVPTRLQMRPFPWPNSLLAGLEGFLFPKHKDTSTRPLVTLHLEGSKLGQSVKPASCSGPARRKADGNVLPTGDKISDRLPQFRVEGPEKGLGCLILLLILFLISFSIALLLLLFFFSFSFFCYPKLSSTPILSLPLPLAHPPYPVALRVCGQIANRRMAGSLPTVSPCDSRTIARTATQDL</sequence>
<keyword evidence="2" id="KW-0472">Membrane</keyword>
<evidence type="ECO:0000256" key="1">
    <source>
        <dbReference type="SAM" id="MobiDB-lite"/>
    </source>
</evidence>
<gene>
    <name evidence="3" type="ORF">PXEA_LOCUS27897</name>
</gene>
<name>A0A448XDZ8_9PLAT</name>
<dbReference type="AlphaFoldDB" id="A0A448XDZ8"/>
<dbReference type="EMBL" id="CAAALY010247695">
    <property type="protein sequence ID" value="VEL34457.1"/>
    <property type="molecule type" value="Genomic_DNA"/>
</dbReference>
<keyword evidence="2" id="KW-1133">Transmembrane helix</keyword>
<evidence type="ECO:0000313" key="3">
    <source>
        <dbReference type="EMBL" id="VEL34457.1"/>
    </source>
</evidence>
<comment type="caution">
    <text evidence="3">The sequence shown here is derived from an EMBL/GenBank/DDBJ whole genome shotgun (WGS) entry which is preliminary data.</text>
</comment>
<protein>
    <submittedName>
        <fullName evidence="3">Uncharacterized protein</fullName>
    </submittedName>
</protein>
<evidence type="ECO:0000313" key="4">
    <source>
        <dbReference type="Proteomes" id="UP000784294"/>
    </source>
</evidence>